<keyword evidence="2" id="KW-0732">Signal</keyword>
<dbReference type="Proteomes" id="UP001500713">
    <property type="component" value="Unassembled WGS sequence"/>
</dbReference>
<keyword evidence="1" id="KW-0812">Transmembrane</keyword>
<comment type="caution">
    <text evidence="3">The sequence shown here is derived from an EMBL/GenBank/DDBJ whole genome shotgun (WGS) entry which is preliminary data.</text>
</comment>
<reference evidence="4" key="1">
    <citation type="journal article" date="2019" name="Int. J. Syst. Evol. Microbiol.">
        <title>The Global Catalogue of Microorganisms (GCM) 10K type strain sequencing project: providing services to taxonomists for standard genome sequencing and annotation.</title>
        <authorList>
            <consortium name="The Broad Institute Genomics Platform"/>
            <consortium name="The Broad Institute Genome Sequencing Center for Infectious Disease"/>
            <person name="Wu L."/>
            <person name="Ma J."/>
        </authorList>
    </citation>
    <scope>NUCLEOTIDE SEQUENCE [LARGE SCALE GENOMIC DNA]</scope>
    <source>
        <strain evidence="4">JCM 14162</strain>
    </source>
</reference>
<evidence type="ECO:0000256" key="2">
    <source>
        <dbReference type="SAM" id="SignalP"/>
    </source>
</evidence>
<evidence type="ECO:0000256" key="1">
    <source>
        <dbReference type="SAM" id="Phobius"/>
    </source>
</evidence>
<accession>A0ABP3K5T9</accession>
<protein>
    <recommendedName>
        <fullName evidence="5">Ferrochelatase</fullName>
    </recommendedName>
</protein>
<sequence length="82" mass="7963">MRFGKIGMAAVAASALVATPVFAQAAQPVSKVSQPVRADASADEESKLEGGSGIIIAVLAAAAVIGGIIIAADGSDDDPTSP</sequence>
<proteinExistence type="predicted"/>
<feature type="signal peptide" evidence="2">
    <location>
        <begin position="1"/>
        <end position="23"/>
    </location>
</feature>
<dbReference type="RefSeq" id="WP_229956573.1">
    <property type="nucleotide sequence ID" value="NZ_BAAAEM010000002.1"/>
</dbReference>
<evidence type="ECO:0000313" key="3">
    <source>
        <dbReference type="EMBL" id="GAA0469951.1"/>
    </source>
</evidence>
<evidence type="ECO:0008006" key="5">
    <source>
        <dbReference type="Google" id="ProtNLM"/>
    </source>
</evidence>
<keyword evidence="4" id="KW-1185">Reference proteome</keyword>
<keyword evidence="1" id="KW-0472">Membrane</keyword>
<dbReference type="EMBL" id="BAAAEM010000002">
    <property type="protein sequence ID" value="GAA0469951.1"/>
    <property type="molecule type" value="Genomic_DNA"/>
</dbReference>
<evidence type="ECO:0000313" key="4">
    <source>
        <dbReference type="Proteomes" id="UP001500713"/>
    </source>
</evidence>
<keyword evidence="1" id="KW-1133">Transmembrane helix</keyword>
<organism evidence="3 4">
    <name type="scientific">Parasphingorhabdus litoris</name>
    <dbReference type="NCBI Taxonomy" id="394733"/>
    <lineage>
        <taxon>Bacteria</taxon>
        <taxon>Pseudomonadati</taxon>
        <taxon>Pseudomonadota</taxon>
        <taxon>Alphaproteobacteria</taxon>
        <taxon>Sphingomonadales</taxon>
        <taxon>Sphingomonadaceae</taxon>
        <taxon>Parasphingorhabdus</taxon>
    </lineage>
</organism>
<feature type="chain" id="PRO_5045281270" description="Ferrochelatase" evidence="2">
    <location>
        <begin position="24"/>
        <end position="82"/>
    </location>
</feature>
<gene>
    <name evidence="3" type="ORF">GCM10009096_08590</name>
</gene>
<feature type="transmembrane region" description="Helical" evidence="1">
    <location>
        <begin position="53"/>
        <end position="72"/>
    </location>
</feature>
<name>A0ABP3K5T9_9SPHN</name>